<feature type="region of interest" description="Disordered" evidence="1">
    <location>
        <begin position="57"/>
        <end position="87"/>
    </location>
</feature>
<organism evidence="2 3">
    <name type="scientific">Araneus ventricosus</name>
    <name type="common">Orbweaver spider</name>
    <name type="synonym">Epeira ventricosa</name>
    <dbReference type="NCBI Taxonomy" id="182803"/>
    <lineage>
        <taxon>Eukaryota</taxon>
        <taxon>Metazoa</taxon>
        <taxon>Ecdysozoa</taxon>
        <taxon>Arthropoda</taxon>
        <taxon>Chelicerata</taxon>
        <taxon>Arachnida</taxon>
        <taxon>Araneae</taxon>
        <taxon>Araneomorphae</taxon>
        <taxon>Entelegynae</taxon>
        <taxon>Araneoidea</taxon>
        <taxon>Araneidae</taxon>
        <taxon>Araneus</taxon>
    </lineage>
</organism>
<reference evidence="2 3" key="1">
    <citation type="journal article" date="2019" name="Sci. Rep.">
        <title>Orb-weaving spider Araneus ventricosus genome elucidates the spidroin gene catalogue.</title>
        <authorList>
            <person name="Kono N."/>
            <person name="Nakamura H."/>
            <person name="Ohtoshi R."/>
            <person name="Moran D.A.P."/>
            <person name="Shinohara A."/>
            <person name="Yoshida Y."/>
            <person name="Fujiwara M."/>
            <person name="Mori M."/>
            <person name="Tomita M."/>
            <person name="Arakawa K."/>
        </authorList>
    </citation>
    <scope>NUCLEOTIDE SEQUENCE [LARGE SCALE GENOMIC DNA]</scope>
</reference>
<comment type="caution">
    <text evidence="2">The sequence shown here is derived from an EMBL/GenBank/DDBJ whole genome shotgun (WGS) entry which is preliminary data.</text>
</comment>
<evidence type="ECO:0000313" key="2">
    <source>
        <dbReference type="EMBL" id="GBO45669.1"/>
    </source>
</evidence>
<evidence type="ECO:0000256" key="1">
    <source>
        <dbReference type="SAM" id="MobiDB-lite"/>
    </source>
</evidence>
<dbReference type="Proteomes" id="UP000499080">
    <property type="component" value="Unassembled WGS sequence"/>
</dbReference>
<dbReference type="AlphaFoldDB" id="A0A4Y2X913"/>
<accession>A0A4Y2X913</accession>
<proteinExistence type="predicted"/>
<sequence length="87" mass="9380">MFSSSSPFVCGVPGYPVGPFNALGTLVKYEILIATLGDDKKKPAGVFCPNLSRILPQKGAASPPTEEKKKLEPTVTQNPMTIRRFSL</sequence>
<gene>
    <name evidence="2" type="ORF">AVEN_101723_1</name>
</gene>
<protein>
    <submittedName>
        <fullName evidence="2">Uncharacterized protein</fullName>
    </submittedName>
</protein>
<keyword evidence="3" id="KW-1185">Reference proteome</keyword>
<evidence type="ECO:0000313" key="3">
    <source>
        <dbReference type="Proteomes" id="UP000499080"/>
    </source>
</evidence>
<dbReference type="EMBL" id="BGPR01072862">
    <property type="protein sequence ID" value="GBO45669.1"/>
    <property type="molecule type" value="Genomic_DNA"/>
</dbReference>
<name>A0A4Y2X913_ARAVE</name>